<dbReference type="Pfam" id="PF00266">
    <property type="entry name" value="Aminotran_5"/>
    <property type="match status" value="1"/>
</dbReference>
<reference evidence="4 5" key="1">
    <citation type="journal article" date="2019" name="Int. J. Syst. Evol. Microbiol.">
        <title>The Global Catalogue of Microorganisms (GCM) 10K type strain sequencing project: providing services to taxonomists for standard genome sequencing and annotation.</title>
        <authorList>
            <consortium name="The Broad Institute Genomics Platform"/>
            <consortium name="The Broad Institute Genome Sequencing Center for Infectious Disease"/>
            <person name="Wu L."/>
            <person name="Ma J."/>
        </authorList>
    </citation>
    <scope>NUCLEOTIDE SEQUENCE [LARGE SCALE GENOMIC DNA]</scope>
    <source>
        <strain evidence="4 5">JCM 12762</strain>
    </source>
</reference>
<dbReference type="Proteomes" id="UP001500943">
    <property type="component" value="Unassembled WGS sequence"/>
</dbReference>
<evidence type="ECO:0000256" key="1">
    <source>
        <dbReference type="ARBA" id="ARBA00022898"/>
    </source>
</evidence>
<feature type="region of interest" description="Disordered" evidence="2">
    <location>
        <begin position="1"/>
        <end position="24"/>
    </location>
</feature>
<keyword evidence="5" id="KW-1185">Reference proteome</keyword>
<dbReference type="PANTHER" id="PTHR43092:SF2">
    <property type="entry name" value="HERCYNYLCYSTEINE SULFOXIDE LYASE"/>
    <property type="match status" value="1"/>
</dbReference>
<evidence type="ECO:0000256" key="2">
    <source>
        <dbReference type="SAM" id="MobiDB-lite"/>
    </source>
</evidence>
<keyword evidence="1" id="KW-0663">Pyridoxal phosphate</keyword>
<comment type="caution">
    <text evidence="4">The sequence shown here is derived from an EMBL/GenBank/DDBJ whole genome shotgun (WGS) entry which is preliminary data.</text>
</comment>
<proteinExistence type="predicted"/>
<dbReference type="InterPro" id="IPR015424">
    <property type="entry name" value="PyrdxlP-dep_Trfase"/>
</dbReference>
<dbReference type="SUPFAM" id="SSF53383">
    <property type="entry name" value="PLP-dependent transferases"/>
    <property type="match status" value="1"/>
</dbReference>
<gene>
    <name evidence="4" type="ORF">GCM10009655_10420</name>
</gene>
<sequence length="427" mass="45811">MATKKPDTSVIDAPDPVADEDEAEAATIARPEPLEARDGSPAAALWSLNSRWRHINHGSYGAVPVFAQLRRMAYLQEAESAPQRWFMAAPARVAQARSDLADFIGVDADQFGFVPNASAGMTASIRALGVGAGDEILVTDHAYGAVAFSARREARQRGAKVRTVPIELNASADDILKKLGRVLAKKPAGLVVDASSSSTAREFPVAALAELAQKHGVPLLVDAAHAPGVLHRPAEGVAASAWVGNLHKFACGFRGTAVLVAEKNFAKNLYPVIDSWGMDEPFPGRFDHQGTLDYTPYLATVDAITGLENRIGWDAIRAYIESLLDYSTDVVAGALDAASGEESRVDVGMPAPGMRLLCLPGTLGATGPEANELRQRISDELGFETQITHWRDSGYLRLAAHAYNTAEDYERFAEDAVPAIIAWSRER</sequence>
<evidence type="ECO:0000313" key="4">
    <source>
        <dbReference type="EMBL" id="GAA1213049.1"/>
    </source>
</evidence>
<dbReference type="RefSeq" id="WP_343923809.1">
    <property type="nucleotide sequence ID" value="NZ_BAAAKW010000017.1"/>
</dbReference>
<dbReference type="EMBL" id="BAAAKW010000017">
    <property type="protein sequence ID" value="GAA1213049.1"/>
    <property type="molecule type" value="Genomic_DNA"/>
</dbReference>
<dbReference type="InterPro" id="IPR015422">
    <property type="entry name" value="PyrdxlP-dep_Trfase_small"/>
</dbReference>
<evidence type="ECO:0000313" key="5">
    <source>
        <dbReference type="Proteomes" id="UP001500943"/>
    </source>
</evidence>
<accession>A0ABN1VK75</accession>
<evidence type="ECO:0000259" key="3">
    <source>
        <dbReference type="Pfam" id="PF00266"/>
    </source>
</evidence>
<dbReference type="Gene3D" id="3.40.640.10">
    <property type="entry name" value="Type I PLP-dependent aspartate aminotransferase-like (Major domain)"/>
    <property type="match status" value="1"/>
</dbReference>
<organism evidence="4 5">
    <name type="scientific">Rhodoglobus aureus</name>
    <dbReference type="NCBI Taxonomy" id="191497"/>
    <lineage>
        <taxon>Bacteria</taxon>
        <taxon>Bacillati</taxon>
        <taxon>Actinomycetota</taxon>
        <taxon>Actinomycetes</taxon>
        <taxon>Micrococcales</taxon>
        <taxon>Microbacteriaceae</taxon>
        <taxon>Rhodoglobus</taxon>
    </lineage>
</organism>
<dbReference type="InterPro" id="IPR000192">
    <property type="entry name" value="Aminotrans_V_dom"/>
</dbReference>
<feature type="domain" description="Aminotransferase class V" evidence="3">
    <location>
        <begin position="89"/>
        <end position="326"/>
    </location>
</feature>
<keyword evidence="4" id="KW-0032">Aminotransferase</keyword>
<dbReference type="Gene3D" id="3.90.1150.10">
    <property type="entry name" value="Aspartate Aminotransferase, domain 1"/>
    <property type="match status" value="1"/>
</dbReference>
<protein>
    <submittedName>
        <fullName evidence="4">Aminotransferase class V-fold PLP-dependent enzyme</fullName>
    </submittedName>
</protein>
<dbReference type="InterPro" id="IPR015421">
    <property type="entry name" value="PyrdxlP-dep_Trfase_major"/>
</dbReference>
<dbReference type="PANTHER" id="PTHR43092">
    <property type="entry name" value="L-CYSTEINE DESULFHYDRASE"/>
    <property type="match status" value="1"/>
</dbReference>
<dbReference type="GO" id="GO:0008483">
    <property type="term" value="F:transaminase activity"/>
    <property type="evidence" value="ECO:0007669"/>
    <property type="project" value="UniProtKB-KW"/>
</dbReference>
<keyword evidence="4" id="KW-0808">Transferase</keyword>
<name>A0ABN1VK75_9MICO</name>